<evidence type="ECO:0000313" key="3">
    <source>
        <dbReference type="EMBL" id="AJE33016.1"/>
    </source>
</evidence>
<feature type="chain" id="PRO_5002099752" description="DUF2202 domain-containing protein" evidence="1">
    <location>
        <begin position="32"/>
        <end position="205"/>
    </location>
</feature>
<evidence type="ECO:0000259" key="2">
    <source>
        <dbReference type="Pfam" id="PF09968"/>
    </source>
</evidence>
<dbReference type="InterPro" id="IPR009078">
    <property type="entry name" value="Ferritin-like_SF"/>
</dbReference>
<dbReference type="KEGG" id="chm:B842_05835"/>
<name>A0A0B5D2R6_9CORY</name>
<reference evidence="3 4" key="1">
    <citation type="submission" date="2013-04" db="EMBL/GenBank/DDBJ databases">
        <title>Complete genome sequence of Corynebacterium humireducens DSM 45392(T), isolated from a wastewater-fed microbial fuel cell.</title>
        <authorList>
            <person name="Ruckert C."/>
            <person name="Albersmeier A."/>
            <person name="Kalinowski J."/>
        </authorList>
    </citation>
    <scope>NUCLEOTIDE SEQUENCE [LARGE SCALE GENOMIC DNA]</scope>
    <source>
        <strain evidence="4">MFC-5</strain>
    </source>
</reference>
<keyword evidence="4" id="KW-1185">Reference proteome</keyword>
<dbReference type="InterPro" id="IPR019243">
    <property type="entry name" value="DUF2202"/>
</dbReference>
<dbReference type="CDD" id="cd01048">
    <property type="entry name" value="Ferritin_like_AB2"/>
    <property type="match status" value="1"/>
</dbReference>
<dbReference type="Gene3D" id="1.20.1260.10">
    <property type="match status" value="1"/>
</dbReference>
<feature type="signal peptide" evidence="1">
    <location>
        <begin position="1"/>
        <end position="31"/>
    </location>
</feature>
<dbReference type="Proteomes" id="UP000031524">
    <property type="component" value="Chromosome"/>
</dbReference>
<dbReference type="SUPFAM" id="SSF47240">
    <property type="entry name" value="Ferritin-like"/>
    <property type="match status" value="1"/>
</dbReference>
<gene>
    <name evidence="3" type="ORF">B842_05835</name>
</gene>
<protein>
    <recommendedName>
        <fullName evidence="2">DUF2202 domain-containing protein</fullName>
    </recommendedName>
</protein>
<dbReference type="STRING" id="1223515.B842_05835"/>
<dbReference type="AlphaFoldDB" id="A0A0B5D2R6"/>
<dbReference type="Pfam" id="PF09968">
    <property type="entry name" value="DUF2202"/>
    <property type="match status" value="1"/>
</dbReference>
<keyword evidence="1" id="KW-0732">Signal</keyword>
<evidence type="ECO:0000313" key="4">
    <source>
        <dbReference type="Proteomes" id="UP000031524"/>
    </source>
</evidence>
<dbReference type="HOGENOM" id="CLU_051317_2_1_11"/>
<sequence length="205" mass="22325">MNMAFTRRHRQISAAALAVALTLSATQVAEAQGPWRGGSSAPVAEAPVRIADEVAEPVPLNGNFDLHAELLYLIEEEKLAHDVYQAMYAKYGTRIFSNITASEATHQQAVLSLLQKRGLADPRLGAGEFRNPELQALYNQLIAQGDTSYRGALEAGKAIEVMDITDLEATLAQVSPADSDVIRVMQNLLQGSRNHLAAFERQLSR</sequence>
<proteinExistence type="predicted"/>
<evidence type="ECO:0000256" key="1">
    <source>
        <dbReference type="SAM" id="SignalP"/>
    </source>
</evidence>
<dbReference type="EMBL" id="CP005286">
    <property type="protein sequence ID" value="AJE33016.1"/>
    <property type="molecule type" value="Genomic_DNA"/>
</dbReference>
<accession>A0A0B5D2R6</accession>
<dbReference type="InterPro" id="IPR012347">
    <property type="entry name" value="Ferritin-like"/>
</dbReference>
<feature type="domain" description="DUF2202" evidence="2">
    <location>
        <begin position="70"/>
        <end position="203"/>
    </location>
</feature>
<organism evidence="3 4">
    <name type="scientific">Corynebacterium humireducens NBRC 106098 = DSM 45392</name>
    <dbReference type="NCBI Taxonomy" id="1223515"/>
    <lineage>
        <taxon>Bacteria</taxon>
        <taxon>Bacillati</taxon>
        <taxon>Actinomycetota</taxon>
        <taxon>Actinomycetes</taxon>
        <taxon>Mycobacteriales</taxon>
        <taxon>Corynebacteriaceae</taxon>
        <taxon>Corynebacterium</taxon>
    </lineage>
</organism>